<dbReference type="InterPro" id="IPR047640">
    <property type="entry name" value="RpiR-like"/>
</dbReference>
<evidence type="ECO:0000313" key="6">
    <source>
        <dbReference type="EMBL" id="HIX67256.1"/>
    </source>
</evidence>
<organism evidence="6 7">
    <name type="scientific">Candidatus Anaerostipes excrementavium</name>
    <dbReference type="NCBI Taxonomy" id="2838463"/>
    <lineage>
        <taxon>Bacteria</taxon>
        <taxon>Bacillati</taxon>
        <taxon>Bacillota</taxon>
        <taxon>Clostridia</taxon>
        <taxon>Lachnospirales</taxon>
        <taxon>Lachnospiraceae</taxon>
        <taxon>Anaerostipes</taxon>
    </lineage>
</organism>
<dbReference type="GO" id="GO:0003677">
    <property type="term" value="F:DNA binding"/>
    <property type="evidence" value="ECO:0007669"/>
    <property type="project" value="UniProtKB-KW"/>
</dbReference>
<dbReference type="PROSITE" id="PS51464">
    <property type="entry name" value="SIS"/>
    <property type="match status" value="1"/>
</dbReference>
<reference evidence="6" key="2">
    <citation type="submission" date="2021-04" db="EMBL/GenBank/DDBJ databases">
        <authorList>
            <person name="Gilroy R."/>
        </authorList>
    </citation>
    <scope>NUCLEOTIDE SEQUENCE</scope>
    <source>
        <strain evidence="6">CHK191-13928</strain>
    </source>
</reference>
<dbReference type="InterPro" id="IPR009057">
    <property type="entry name" value="Homeodomain-like_sf"/>
</dbReference>
<dbReference type="InterPro" id="IPR001347">
    <property type="entry name" value="SIS_dom"/>
</dbReference>
<dbReference type="CDD" id="cd05013">
    <property type="entry name" value="SIS_RpiR"/>
    <property type="match status" value="1"/>
</dbReference>
<dbReference type="GO" id="GO:0097367">
    <property type="term" value="F:carbohydrate derivative binding"/>
    <property type="evidence" value="ECO:0007669"/>
    <property type="project" value="InterPro"/>
</dbReference>
<gene>
    <name evidence="6" type="ORF">H9735_03900</name>
</gene>
<dbReference type="AlphaFoldDB" id="A0A9D2B8S7"/>
<feature type="domain" description="HTH rpiR-type" evidence="4">
    <location>
        <begin position="1"/>
        <end position="75"/>
    </location>
</feature>
<evidence type="ECO:0000259" key="4">
    <source>
        <dbReference type="PROSITE" id="PS51071"/>
    </source>
</evidence>
<keyword evidence="1" id="KW-0805">Transcription regulation</keyword>
<comment type="caution">
    <text evidence="6">The sequence shown here is derived from an EMBL/GenBank/DDBJ whole genome shotgun (WGS) entry which is preliminary data.</text>
</comment>
<proteinExistence type="predicted"/>
<evidence type="ECO:0000259" key="5">
    <source>
        <dbReference type="PROSITE" id="PS51464"/>
    </source>
</evidence>
<feature type="domain" description="SIS" evidence="5">
    <location>
        <begin position="124"/>
        <end position="265"/>
    </location>
</feature>
<evidence type="ECO:0000313" key="7">
    <source>
        <dbReference type="Proteomes" id="UP000886721"/>
    </source>
</evidence>
<keyword evidence="3" id="KW-0804">Transcription</keyword>
<dbReference type="InterPro" id="IPR046348">
    <property type="entry name" value="SIS_dom_sf"/>
</dbReference>
<dbReference type="GO" id="GO:0003700">
    <property type="term" value="F:DNA-binding transcription factor activity"/>
    <property type="evidence" value="ECO:0007669"/>
    <property type="project" value="InterPro"/>
</dbReference>
<dbReference type="Proteomes" id="UP000886721">
    <property type="component" value="Unassembled WGS sequence"/>
</dbReference>
<name>A0A9D2B8S7_9FIRM</name>
<dbReference type="InterPro" id="IPR035472">
    <property type="entry name" value="RpiR-like_SIS"/>
</dbReference>
<dbReference type="PANTHER" id="PTHR30514">
    <property type="entry name" value="GLUCOKINASE"/>
    <property type="match status" value="1"/>
</dbReference>
<dbReference type="Pfam" id="PF01380">
    <property type="entry name" value="SIS"/>
    <property type="match status" value="1"/>
</dbReference>
<dbReference type="InterPro" id="IPR000281">
    <property type="entry name" value="HTH_RpiR"/>
</dbReference>
<reference evidence="6" key="1">
    <citation type="journal article" date="2021" name="PeerJ">
        <title>Extensive microbial diversity within the chicken gut microbiome revealed by metagenomics and culture.</title>
        <authorList>
            <person name="Gilroy R."/>
            <person name="Ravi A."/>
            <person name="Getino M."/>
            <person name="Pursley I."/>
            <person name="Horton D.L."/>
            <person name="Alikhan N.F."/>
            <person name="Baker D."/>
            <person name="Gharbi K."/>
            <person name="Hall N."/>
            <person name="Watson M."/>
            <person name="Adriaenssens E.M."/>
            <person name="Foster-Nyarko E."/>
            <person name="Jarju S."/>
            <person name="Secka A."/>
            <person name="Antonio M."/>
            <person name="Oren A."/>
            <person name="Chaudhuri R.R."/>
            <person name="La Ragione R."/>
            <person name="Hildebrand F."/>
            <person name="Pallen M.J."/>
        </authorList>
    </citation>
    <scope>NUCLEOTIDE SEQUENCE</scope>
    <source>
        <strain evidence="6">CHK191-13928</strain>
    </source>
</reference>
<dbReference type="PROSITE" id="PS51071">
    <property type="entry name" value="HTH_RPIR"/>
    <property type="match status" value="1"/>
</dbReference>
<evidence type="ECO:0000256" key="3">
    <source>
        <dbReference type="ARBA" id="ARBA00023163"/>
    </source>
</evidence>
<dbReference type="SUPFAM" id="SSF53697">
    <property type="entry name" value="SIS domain"/>
    <property type="match status" value="1"/>
</dbReference>
<dbReference type="Pfam" id="PF01418">
    <property type="entry name" value="HTH_6"/>
    <property type="match status" value="1"/>
</dbReference>
<dbReference type="EMBL" id="DXEM01000012">
    <property type="protein sequence ID" value="HIX67256.1"/>
    <property type="molecule type" value="Genomic_DNA"/>
</dbReference>
<evidence type="ECO:0000256" key="2">
    <source>
        <dbReference type="ARBA" id="ARBA00023125"/>
    </source>
</evidence>
<dbReference type="GO" id="GO:1901135">
    <property type="term" value="P:carbohydrate derivative metabolic process"/>
    <property type="evidence" value="ECO:0007669"/>
    <property type="project" value="InterPro"/>
</dbReference>
<dbReference type="Gene3D" id="1.10.10.10">
    <property type="entry name" value="Winged helix-like DNA-binding domain superfamily/Winged helix DNA-binding domain"/>
    <property type="match status" value="1"/>
</dbReference>
<dbReference type="InterPro" id="IPR036388">
    <property type="entry name" value="WH-like_DNA-bd_sf"/>
</dbReference>
<sequence>MLLQEKMEHTDFSPSERIVIDFIMEKQEFIENYTTTAIAKETYTSPSILIRIAKKLGFSGYNAFKKAFLEEVLYLKHNFHDLDANLPFSSRHSIMDIAAIIINLKQESLRDTLSLIDPGQLQKAVRLLKNAQAIKVFAISNINYLAEEFVFKLRHIGIKAETYLTSTTLFQEAKMSQPNECAICISYSGETPELNYTAKLLKKNRVPIIAITSVGENSLTQLASVVLQTTTREKSYSKIGAFTSLESISALLDILYSCLFQADYKNNYNFKIQLSKATEFRSIDNAIIQED</sequence>
<dbReference type="Gene3D" id="3.40.50.10490">
    <property type="entry name" value="Glucose-6-phosphate isomerase like protein, domain 1"/>
    <property type="match status" value="1"/>
</dbReference>
<keyword evidence="2" id="KW-0238">DNA-binding</keyword>
<dbReference type="SUPFAM" id="SSF46689">
    <property type="entry name" value="Homeodomain-like"/>
    <property type="match status" value="1"/>
</dbReference>
<evidence type="ECO:0000256" key="1">
    <source>
        <dbReference type="ARBA" id="ARBA00023015"/>
    </source>
</evidence>
<dbReference type="PANTHER" id="PTHR30514:SF1">
    <property type="entry name" value="HTH-TYPE TRANSCRIPTIONAL REGULATOR HEXR-RELATED"/>
    <property type="match status" value="1"/>
</dbReference>
<protein>
    <submittedName>
        <fullName evidence="6">MurR/RpiR family transcriptional regulator</fullName>
    </submittedName>
</protein>
<accession>A0A9D2B8S7</accession>